<evidence type="ECO:0000313" key="1">
    <source>
        <dbReference type="EMBL" id="PWW00737.1"/>
    </source>
</evidence>
<gene>
    <name evidence="1" type="ORF">DFQ01_11290</name>
</gene>
<dbReference type="EMBL" id="QGTQ01000012">
    <property type="protein sequence ID" value="PWW00737.1"/>
    <property type="molecule type" value="Genomic_DNA"/>
</dbReference>
<protein>
    <submittedName>
        <fullName evidence="1">Uncharacterized protein</fullName>
    </submittedName>
</protein>
<evidence type="ECO:0000313" key="2">
    <source>
        <dbReference type="Proteomes" id="UP000246635"/>
    </source>
</evidence>
<sequence length="51" mass="5704">MPNVKQVLNAVVSQVQQMKAVVNQQVFFASRPFVTANNWMNSFAVFGPDFA</sequence>
<dbReference type="RefSeq" id="WP_174812658.1">
    <property type="nucleotide sequence ID" value="NZ_CP054612.1"/>
</dbReference>
<organism evidence="1 2">
    <name type="scientific">Paenibacillus cellulosilyticus</name>
    <dbReference type="NCBI Taxonomy" id="375489"/>
    <lineage>
        <taxon>Bacteria</taxon>
        <taxon>Bacillati</taxon>
        <taxon>Bacillota</taxon>
        <taxon>Bacilli</taxon>
        <taxon>Bacillales</taxon>
        <taxon>Paenibacillaceae</taxon>
        <taxon>Paenibacillus</taxon>
    </lineage>
</organism>
<dbReference type="Proteomes" id="UP000246635">
    <property type="component" value="Unassembled WGS sequence"/>
</dbReference>
<comment type="caution">
    <text evidence="1">The sequence shown here is derived from an EMBL/GenBank/DDBJ whole genome shotgun (WGS) entry which is preliminary data.</text>
</comment>
<name>A0A2V2YRQ9_9BACL</name>
<proteinExistence type="predicted"/>
<reference evidence="1 2" key="1">
    <citation type="submission" date="2018-05" db="EMBL/GenBank/DDBJ databases">
        <title>Genomic Encyclopedia of Type Strains, Phase III (KMG-III): the genomes of soil and plant-associated and newly described type strains.</title>
        <authorList>
            <person name="Whitman W."/>
        </authorList>
    </citation>
    <scope>NUCLEOTIDE SEQUENCE [LARGE SCALE GENOMIC DNA]</scope>
    <source>
        <strain evidence="1 2">CECT 5696</strain>
    </source>
</reference>
<accession>A0A2V2YRQ9</accession>
<dbReference type="AlphaFoldDB" id="A0A2V2YRQ9"/>
<keyword evidence="2" id="KW-1185">Reference proteome</keyword>